<feature type="region of interest" description="Disordered" evidence="1">
    <location>
        <begin position="68"/>
        <end position="89"/>
    </location>
</feature>
<accession>A0A183TDI8</accession>
<dbReference type="OrthoDB" id="6322109at2759"/>
<dbReference type="EMBL" id="UYSU01039070">
    <property type="protein sequence ID" value="VDM00922.1"/>
    <property type="molecule type" value="Genomic_DNA"/>
</dbReference>
<reference evidence="5" key="1">
    <citation type="submission" date="2016-06" db="UniProtKB">
        <authorList>
            <consortium name="WormBaseParasite"/>
        </authorList>
    </citation>
    <scope>IDENTIFICATION</scope>
</reference>
<keyword evidence="2" id="KW-1133">Transmembrane helix</keyword>
<evidence type="ECO:0000313" key="4">
    <source>
        <dbReference type="Proteomes" id="UP000275846"/>
    </source>
</evidence>
<keyword evidence="2" id="KW-0812">Transmembrane</keyword>
<evidence type="ECO:0000313" key="3">
    <source>
        <dbReference type="EMBL" id="VDM00922.1"/>
    </source>
</evidence>
<evidence type="ECO:0000256" key="2">
    <source>
        <dbReference type="SAM" id="Phobius"/>
    </source>
</evidence>
<evidence type="ECO:0000256" key="1">
    <source>
        <dbReference type="SAM" id="MobiDB-lite"/>
    </source>
</evidence>
<keyword evidence="4" id="KW-1185">Reference proteome</keyword>
<reference evidence="3 4" key="2">
    <citation type="submission" date="2018-11" db="EMBL/GenBank/DDBJ databases">
        <authorList>
            <consortium name="Pathogen Informatics"/>
        </authorList>
    </citation>
    <scope>NUCLEOTIDE SEQUENCE [LARGE SCALE GENOMIC DNA]</scope>
    <source>
        <strain evidence="3 4">NST_G2</strain>
    </source>
</reference>
<name>A0A183TDI8_SCHSO</name>
<feature type="transmembrane region" description="Helical" evidence="2">
    <location>
        <begin position="12"/>
        <end position="33"/>
    </location>
</feature>
<dbReference type="WBParaSite" id="SSLN_0001508601-mRNA-1">
    <property type="protein sequence ID" value="SSLN_0001508601-mRNA-1"/>
    <property type="gene ID" value="SSLN_0001508601"/>
</dbReference>
<protein>
    <submittedName>
        <fullName evidence="3 5">Uncharacterized protein</fullName>
    </submittedName>
</protein>
<proteinExistence type="predicted"/>
<dbReference type="Proteomes" id="UP000275846">
    <property type="component" value="Unassembled WGS sequence"/>
</dbReference>
<organism evidence="5">
    <name type="scientific">Schistocephalus solidus</name>
    <name type="common">Tapeworm</name>
    <dbReference type="NCBI Taxonomy" id="70667"/>
    <lineage>
        <taxon>Eukaryota</taxon>
        <taxon>Metazoa</taxon>
        <taxon>Spiralia</taxon>
        <taxon>Lophotrochozoa</taxon>
        <taxon>Platyhelminthes</taxon>
        <taxon>Cestoda</taxon>
        <taxon>Eucestoda</taxon>
        <taxon>Diphyllobothriidea</taxon>
        <taxon>Diphyllobothriidae</taxon>
        <taxon>Schistocephalus</taxon>
    </lineage>
</organism>
<gene>
    <name evidence="3" type="ORF">SSLN_LOCUS14536</name>
</gene>
<sequence>MTATKPEMAIPVSLVFVGHIIQPIYLAALRLLAGLERAAPLLSADGTILLTEKTQIPKRWANTSEVFITSPTPPPTSQSTASLKWKPTPTSISCPLSKKPSELCKNSPVHLEQGLFPECQRVFRRYRGTTAMIFAAHQL</sequence>
<evidence type="ECO:0000313" key="5">
    <source>
        <dbReference type="WBParaSite" id="SSLN_0001508601-mRNA-1"/>
    </source>
</evidence>
<dbReference type="AlphaFoldDB" id="A0A183TDI8"/>
<keyword evidence="2" id="KW-0472">Membrane</keyword>